<feature type="domain" description="Sm" evidence="10">
    <location>
        <begin position="1"/>
        <end position="75"/>
    </location>
</feature>
<dbReference type="InterPro" id="IPR044642">
    <property type="entry name" value="PTHR15588"/>
</dbReference>
<dbReference type="Pfam" id="PF01423">
    <property type="entry name" value="LSM"/>
    <property type="match status" value="1"/>
</dbReference>
<evidence type="ECO:0000256" key="8">
    <source>
        <dbReference type="ARBA" id="ARBA00023274"/>
    </source>
</evidence>
<keyword evidence="6 9" id="KW-0508">mRNA splicing</keyword>
<evidence type="ECO:0000259" key="10">
    <source>
        <dbReference type="PROSITE" id="PS52002"/>
    </source>
</evidence>
<comment type="function">
    <text evidence="9">Plays role in pre-mRNA splicing as component of the U4/U6-U5 tri-snRNP complex that is involved in spliceosome assembly, and as component of the precatalytic spliceosome (spliceosome B complex). The heptameric LSM2-8 complex binds specifically to the 3'-terminal U-tract of U6 snRNA.</text>
</comment>
<evidence type="ECO:0000256" key="4">
    <source>
        <dbReference type="ARBA" id="ARBA00022728"/>
    </source>
</evidence>
<comment type="subunit">
    <text evidence="9">LSm subunits form a heteromer with a doughnut shape.</text>
</comment>
<evidence type="ECO:0000256" key="1">
    <source>
        <dbReference type="ARBA" id="ARBA00004123"/>
    </source>
</evidence>
<dbReference type="GO" id="GO:0030620">
    <property type="term" value="F:U2 snRNA binding"/>
    <property type="evidence" value="ECO:0007669"/>
    <property type="project" value="EnsemblFungi"/>
</dbReference>
<name>A0A0W4ZM99_PNEJ7</name>
<accession>A0A0W4ZM99</accession>
<dbReference type="Gene3D" id="2.30.30.100">
    <property type="match status" value="1"/>
</dbReference>
<dbReference type="PROSITE" id="PS52002">
    <property type="entry name" value="SM"/>
    <property type="match status" value="1"/>
</dbReference>
<dbReference type="GeneID" id="28940637"/>
<dbReference type="EMBL" id="LFWA01000009">
    <property type="protein sequence ID" value="KTW29503.1"/>
    <property type="molecule type" value="Genomic_DNA"/>
</dbReference>
<evidence type="ECO:0000256" key="2">
    <source>
        <dbReference type="ARBA" id="ARBA00006850"/>
    </source>
</evidence>
<dbReference type="FunFam" id="2.30.30.100:FF:000027">
    <property type="entry name" value="U6 snRNA-associated Sm-like protein LSm8"/>
    <property type="match status" value="1"/>
</dbReference>
<dbReference type="Proteomes" id="UP000053447">
    <property type="component" value="Unassembled WGS sequence"/>
</dbReference>
<proteinExistence type="inferred from homology"/>
<keyword evidence="4 9" id="KW-0747">Spliceosome</keyword>
<dbReference type="InterPro" id="IPR047575">
    <property type="entry name" value="Sm"/>
</dbReference>
<evidence type="ECO:0000256" key="3">
    <source>
        <dbReference type="ARBA" id="ARBA00022664"/>
    </source>
</evidence>
<dbReference type="PANTHER" id="PTHR15588">
    <property type="entry name" value="LSM1"/>
    <property type="match status" value="1"/>
</dbReference>
<dbReference type="GO" id="GO:0005688">
    <property type="term" value="C:U6 snRNP"/>
    <property type="evidence" value="ECO:0007669"/>
    <property type="project" value="UniProtKB-UniRule"/>
</dbReference>
<keyword evidence="5 9" id="KW-0694">RNA-binding</keyword>
<gene>
    <name evidence="9" type="primary">LSM8</name>
    <name evidence="11" type="ORF">T551_02119</name>
</gene>
<dbReference type="GO" id="GO:0005682">
    <property type="term" value="C:U5 snRNP"/>
    <property type="evidence" value="ECO:0007669"/>
    <property type="project" value="EnsemblFungi"/>
</dbReference>
<reference evidence="12" key="1">
    <citation type="journal article" date="2016" name="Nat. Commun.">
        <title>Genome analysis of three Pneumocystis species reveals adaptation mechanisms to life exclusively in mammalian hosts.</title>
        <authorList>
            <person name="Ma L."/>
            <person name="Chen Z."/>
            <person name="Huang D.W."/>
            <person name="Kutty G."/>
            <person name="Ishihara M."/>
            <person name="Wang H."/>
            <person name="Abouelleil A."/>
            <person name="Bishop L."/>
            <person name="Davey E."/>
            <person name="Deng R."/>
            <person name="Deng X."/>
            <person name="Fan L."/>
            <person name="Fantoni G."/>
            <person name="Fitzgerald M."/>
            <person name="Gogineni E."/>
            <person name="Goldberg J.M."/>
            <person name="Handley G."/>
            <person name="Hu X."/>
            <person name="Huber C."/>
            <person name="Jiao X."/>
            <person name="Jones K."/>
            <person name="Levin J.Z."/>
            <person name="Liu Y."/>
            <person name="Macdonald P."/>
            <person name="Melnikov A."/>
            <person name="Raley C."/>
            <person name="Sassi M."/>
            <person name="Sherman B.T."/>
            <person name="Song X."/>
            <person name="Sykes S."/>
            <person name="Tran B."/>
            <person name="Walsh L."/>
            <person name="Xia Y."/>
            <person name="Yang J."/>
            <person name="Young S."/>
            <person name="Zeng Q."/>
            <person name="Zheng X."/>
            <person name="Stephens R."/>
            <person name="Nusbaum C."/>
            <person name="Birren B.W."/>
            <person name="Azadi P."/>
            <person name="Lempicki R.A."/>
            <person name="Cuomo C.A."/>
            <person name="Kovacs J.A."/>
        </authorList>
    </citation>
    <scope>NUCLEOTIDE SEQUENCE [LARGE SCALE GENOMIC DNA]</scope>
    <source>
        <strain evidence="12">RU7</strain>
    </source>
</reference>
<dbReference type="GO" id="GO:0046540">
    <property type="term" value="C:U4/U6 x U5 tri-snRNP complex"/>
    <property type="evidence" value="ECO:0007669"/>
    <property type="project" value="UniProtKB-UniRule"/>
</dbReference>
<dbReference type="GO" id="GO:0003729">
    <property type="term" value="F:mRNA binding"/>
    <property type="evidence" value="ECO:0007669"/>
    <property type="project" value="TreeGrafter"/>
</dbReference>
<dbReference type="VEuPathDB" id="FungiDB:T551_02119"/>
<keyword evidence="8 9" id="KW-0687">Ribonucleoprotein</keyword>
<dbReference type="GO" id="GO:0071011">
    <property type="term" value="C:precatalytic spliceosome"/>
    <property type="evidence" value="ECO:0007669"/>
    <property type="project" value="TreeGrafter"/>
</dbReference>
<organism evidence="11 12">
    <name type="scientific">Pneumocystis jirovecii (strain RU7)</name>
    <name type="common">Human pneumocystis pneumonia agent</name>
    <dbReference type="NCBI Taxonomy" id="1408657"/>
    <lineage>
        <taxon>Eukaryota</taxon>
        <taxon>Fungi</taxon>
        <taxon>Dikarya</taxon>
        <taxon>Ascomycota</taxon>
        <taxon>Taphrinomycotina</taxon>
        <taxon>Pneumocystomycetes</taxon>
        <taxon>Pneumocystaceae</taxon>
        <taxon>Pneumocystis</taxon>
    </lineage>
</organism>
<keyword evidence="3 9" id="KW-0507">mRNA processing</keyword>
<comment type="caution">
    <text evidence="11">The sequence shown here is derived from an EMBL/GenBank/DDBJ whole genome shotgun (WGS) entry which is preliminary data.</text>
</comment>
<dbReference type="RefSeq" id="XP_018229334.1">
    <property type="nucleotide sequence ID" value="XM_018374382.1"/>
</dbReference>
<evidence type="ECO:0000256" key="6">
    <source>
        <dbReference type="ARBA" id="ARBA00023187"/>
    </source>
</evidence>
<keyword evidence="12" id="KW-1185">Reference proteome</keyword>
<protein>
    <recommendedName>
        <fullName evidence="9">LSM2-LSM8 complex subunit LSM8</fullName>
    </recommendedName>
</protein>
<evidence type="ECO:0000313" key="11">
    <source>
        <dbReference type="EMBL" id="KTW29503.1"/>
    </source>
</evidence>
<dbReference type="InterPro" id="IPR034103">
    <property type="entry name" value="Lsm8"/>
</dbReference>
<dbReference type="InterPro" id="IPR010920">
    <property type="entry name" value="LSM_dom_sf"/>
</dbReference>
<dbReference type="AlphaFoldDB" id="A0A0W4ZM99"/>
<dbReference type="CDD" id="cd01727">
    <property type="entry name" value="LSm8"/>
    <property type="match status" value="1"/>
</dbReference>
<dbReference type="SUPFAM" id="SSF50182">
    <property type="entry name" value="Sm-like ribonucleoproteins"/>
    <property type="match status" value="1"/>
</dbReference>
<evidence type="ECO:0000256" key="5">
    <source>
        <dbReference type="ARBA" id="ARBA00022884"/>
    </source>
</evidence>
<dbReference type="STRING" id="1408657.A0A0W4ZM99"/>
<evidence type="ECO:0000256" key="9">
    <source>
        <dbReference type="RuleBase" id="RU365048"/>
    </source>
</evidence>
<sequence length="96" mass="10610">MSALQAFVNKKVMIVTSDGRILTGHLTGFDQTTNLIISEVDEKLFSMEGTQVTKVDGAYLVRGDNIAVIGLVDSEIYDQIDWTQVKAEGIKPTRTY</sequence>
<dbReference type="OrthoDB" id="422364at2759"/>
<evidence type="ECO:0000313" key="12">
    <source>
        <dbReference type="Proteomes" id="UP000053447"/>
    </source>
</evidence>
<dbReference type="eggNOG" id="KOG1784">
    <property type="taxonomic scope" value="Eukaryota"/>
</dbReference>
<dbReference type="GO" id="GO:0000398">
    <property type="term" value="P:mRNA splicing, via spliceosome"/>
    <property type="evidence" value="ECO:0007669"/>
    <property type="project" value="UniProtKB-UniRule"/>
</dbReference>
<dbReference type="SMART" id="SM00651">
    <property type="entry name" value="Sm"/>
    <property type="match status" value="1"/>
</dbReference>
<evidence type="ECO:0000256" key="7">
    <source>
        <dbReference type="ARBA" id="ARBA00023242"/>
    </source>
</evidence>
<dbReference type="InterPro" id="IPR001163">
    <property type="entry name" value="Sm_dom_euk/arc"/>
</dbReference>
<comment type="subcellular location">
    <subcellularLocation>
        <location evidence="1 9">Nucleus</location>
    </subcellularLocation>
</comment>
<keyword evidence="7 9" id="KW-0539">Nucleus</keyword>
<comment type="similarity">
    <text evidence="2 9">Belongs to the snRNP Sm proteins family.</text>
</comment>
<dbReference type="PANTHER" id="PTHR15588:SF9">
    <property type="entry name" value="U6 SNRNA-ASSOCIATED SM-LIKE PROTEIN LSM8"/>
    <property type="match status" value="1"/>
</dbReference>